<keyword evidence="3" id="KW-0809">Transit peptide</keyword>
<dbReference type="GO" id="GO:0003676">
    <property type="term" value="F:nucleic acid binding"/>
    <property type="evidence" value="ECO:0007669"/>
    <property type="project" value="InterPro"/>
</dbReference>
<evidence type="ECO:0008006" key="7">
    <source>
        <dbReference type="Google" id="ProtNLM"/>
    </source>
</evidence>
<keyword evidence="6" id="KW-1185">Reference proteome</keyword>
<comment type="caution">
    <text evidence="5">The sequence shown here is derived from an EMBL/GenBank/DDBJ whole genome shotgun (WGS) entry which is preliminary data.</text>
</comment>
<dbReference type="PANTHER" id="PTHR13068:SF139">
    <property type="entry name" value="TRANSCRIPTION TERMINATION FACTOR MTEF1, CHLOROPLASTIC"/>
    <property type="match status" value="1"/>
</dbReference>
<dbReference type="EMBL" id="JAMYWD010000007">
    <property type="protein sequence ID" value="KAJ4966127.1"/>
    <property type="molecule type" value="Genomic_DNA"/>
</dbReference>
<dbReference type="AlphaFoldDB" id="A0A9Q0K929"/>
<protein>
    <recommendedName>
        <fullName evidence="7">Transcription termination factor MTEF1, chloroplastic</fullName>
    </recommendedName>
</protein>
<dbReference type="Pfam" id="PF02536">
    <property type="entry name" value="mTERF"/>
    <property type="match status" value="1"/>
</dbReference>
<evidence type="ECO:0000256" key="3">
    <source>
        <dbReference type="ARBA" id="ARBA00022946"/>
    </source>
</evidence>
<reference evidence="5" key="1">
    <citation type="journal article" date="2023" name="Plant J.">
        <title>The genome of the king protea, Protea cynaroides.</title>
        <authorList>
            <person name="Chang J."/>
            <person name="Duong T.A."/>
            <person name="Schoeman C."/>
            <person name="Ma X."/>
            <person name="Roodt D."/>
            <person name="Barker N."/>
            <person name="Li Z."/>
            <person name="Van de Peer Y."/>
            <person name="Mizrachi E."/>
        </authorList>
    </citation>
    <scope>NUCLEOTIDE SEQUENCE</scope>
    <source>
        <tissue evidence="5">Young leaves</tissue>
    </source>
</reference>
<dbReference type="SMART" id="SM00733">
    <property type="entry name" value="Mterf"/>
    <property type="match status" value="5"/>
</dbReference>
<keyword evidence="2" id="KW-0804">Transcription</keyword>
<feature type="region of interest" description="Disordered" evidence="4">
    <location>
        <begin position="14"/>
        <end position="41"/>
    </location>
</feature>
<evidence type="ECO:0000313" key="5">
    <source>
        <dbReference type="EMBL" id="KAJ4966127.1"/>
    </source>
</evidence>
<organism evidence="5 6">
    <name type="scientific">Protea cynaroides</name>
    <dbReference type="NCBI Taxonomy" id="273540"/>
    <lineage>
        <taxon>Eukaryota</taxon>
        <taxon>Viridiplantae</taxon>
        <taxon>Streptophyta</taxon>
        <taxon>Embryophyta</taxon>
        <taxon>Tracheophyta</taxon>
        <taxon>Spermatophyta</taxon>
        <taxon>Magnoliopsida</taxon>
        <taxon>Proteales</taxon>
        <taxon>Proteaceae</taxon>
        <taxon>Protea</taxon>
    </lineage>
</organism>
<evidence type="ECO:0000256" key="2">
    <source>
        <dbReference type="ARBA" id="ARBA00022472"/>
    </source>
</evidence>
<dbReference type="GO" id="GO:0006353">
    <property type="term" value="P:DNA-templated transcription termination"/>
    <property type="evidence" value="ECO:0007669"/>
    <property type="project" value="UniProtKB-KW"/>
</dbReference>
<keyword evidence="2" id="KW-0805">Transcription regulation</keyword>
<keyword evidence="2" id="KW-0806">Transcription termination</keyword>
<name>A0A9Q0K929_9MAGN</name>
<dbReference type="Gene3D" id="1.25.70.10">
    <property type="entry name" value="Transcription termination factor 3, mitochondrial"/>
    <property type="match status" value="1"/>
</dbReference>
<evidence type="ECO:0000256" key="1">
    <source>
        <dbReference type="ARBA" id="ARBA00007692"/>
    </source>
</evidence>
<comment type="similarity">
    <text evidence="1">Belongs to the mTERF family.</text>
</comment>
<dbReference type="Proteomes" id="UP001141806">
    <property type="component" value="Unassembled WGS sequence"/>
</dbReference>
<proteinExistence type="inferred from homology"/>
<dbReference type="InterPro" id="IPR038538">
    <property type="entry name" value="MTERF_sf"/>
</dbReference>
<dbReference type="PANTHER" id="PTHR13068">
    <property type="entry name" value="CGI-12 PROTEIN-RELATED"/>
    <property type="match status" value="1"/>
</dbReference>
<dbReference type="OrthoDB" id="637682at2759"/>
<dbReference type="InterPro" id="IPR003690">
    <property type="entry name" value="MTERF"/>
</dbReference>
<accession>A0A9Q0K929</accession>
<evidence type="ECO:0000256" key="4">
    <source>
        <dbReference type="SAM" id="MobiDB-lite"/>
    </source>
</evidence>
<sequence>MLIHLQLPTVCSFSSKPSSSAHAPPRFLPSSPSPPFSSRQPPLLLRFRTSYRENLRYLRTLGIISNSEVPSPENLQHILSIISFFKSKGFSEPDFRRLFFHSPQLFSPSIDPNDFVPVFEFLATDVAASPAESCGLILRCPEILFSHVDLCLKRTLLFLRELGLEKLNLPTSLNARLLNTRVDKFEEKIRFLKSLGFSNEESARVCARLPAIFGYSIENNMRPKFNYLMKEMERDIQELNEFPQYFAFSLERRIVPRHLHLKERNVRISLQRMLLWGDEKFYTKWK</sequence>
<evidence type="ECO:0000313" key="6">
    <source>
        <dbReference type="Proteomes" id="UP001141806"/>
    </source>
</evidence>
<gene>
    <name evidence="5" type="ORF">NE237_017976</name>
</gene>